<comment type="caution">
    <text evidence="1">The sequence shown here is derived from an EMBL/GenBank/DDBJ whole genome shotgun (WGS) entry which is preliminary data.</text>
</comment>
<dbReference type="RefSeq" id="WP_141583075.1">
    <property type="nucleotide sequence ID" value="NZ_SPAZ01000167.1"/>
</dbReference>
<dbReference type="InterPro" id="IPR046075">
    <property type="entry name" value="DUF6093"/>
</dbReference>
<evidence type="ECO:0000313" key="1">
    <source>
        <dbReference type="EMBL" id="TQE32620.1"/>
    </source>
</evidence>
<gene>
    <name evidence="1" type="ORF">Sipo8835_19890</name>
</gene>
<protein>
    <submittedName>
        <fullName evidence="1">Uncharacterized protein</fullName>
    </submittedName>
</protein>
<organism evidence="1 2">
    <name type="scientific">Streptomyces ipomoeae</name>
    <dbReference type="NCBI Taxonomy" id="103232"/>
    <lineage>
        <taxon>Bacteria</taxon>
        <taxon>Bacillati</taxon>
        <taxon>Actinomycetota</taxon>
        <taxon>Actinomycetes</taxon>
        <taxon>Kitasatosporales</taxon>
        <taxon>Streptomycetaceae</taxon>
        <taxon>Streptomyces</taxon>
    </lineage>
</organism>
<evidence type="ECO:0000313" key="2">
    <source>
        <dbReference type="Proteomes" id="UP000318720"/>
    </source>
</evidence>
<dbReference type="EMBL" id="SPAZ01000167">
    <property type="protein sequence ID" value="TQE32620.1"/>
    <property type="molecule type" value="Genomic_DNA"/>
</dbReference>
<accession>A0AAE9B093</accession>
<dbReference type="Pfam" id="PF19586">
    <property type="entry name" value="DUF6093"/>
    <property type="match status" value="1"/>
</dbReference>
<dbReference type="Proteomes" id="UP000318720">
    <property type="component" value="Unassembled WGS sequence"/>
</dbReference>
<reference evidence="1 2" key="1">
    <citation type="submission" date="2019-03" db="EMBL/GenBank/DDBJ databases">
        <title>Comparative genomic analyses of the sweetpotato soil rot pathogen, Streptomyces ipomoeae.</title>
        <authorList>
            <person name="Ruschel Soares N."/>
            <person name="Badger J.H."/>
            <person name="Huguet-Tapia J.C."/>
            <person name="Clark C.A."/>
            <person name="Pettis G.S."/>
        </authorList>
    </citation>
    <scope>NUCLEOTIDE SEQUENCE [LARGE SCALE GENOMIC DNA]</scope>
    <source>
        <strain evidence="1 2">88-35</strain>
    </source>
</reference>
<sequence length="146" mass="15344">MSVPVNEGLPLGAVSQIVERKILTDTVRISRPGEPVFNPDTGQYEPGPPVTVYDGQGGVFPEGGPGIVLHLEGQAYVDDSKSRYKLLTPLAAPVASREDTVTVTAAADPAAVGRTWRVLDVGETSTLAVVRTTWLDQVTQTSGSAS</sequence>
<dbReference type="AlphaFoldDB" id="A0AAE9B093"/>
<proteinExistence type="predicted"/>
<name>A0AAE9B093_9ACTN</name>